<protein>
    <submittedName>
        <fullName evidence="1">CLUMA_CG013212, isoform A</fullName>
    </submittedName>
</protein>
<proteinExistence type="predicted"/>
<dbReference type="AlphaFoldDB" id="A0A1J1II30"/>
<reference evidence="1 2" key="1">
    <citation type="submission" date="2015-04" db="EMBL/GenBank/DDBJ databases">
        <authorList>
            <person name="Syromyatnikov M.Y."/>
            <person name="Popov V.N."/>
        </authorList>
    </citation>
    <scope>NUCLEOTIDE SEQUENCE [LARGE SCALE GENOMIC DNA]</scope>
</reference>
<evidence type="ECO:0000313" key="1">
    <source>
        <dbReference type="EMBL" id="CRK99909.1"/>
    </source>
</evidence>
<keyword evidence="2" id="KW-1185">Reference proteome</keyword>
<sequence length="64" mass="7246">MISDKGGIVEGRRDMFRYVSSNVQVDNTLTLDGLPTSLNRHFLNDFPRHKQLDLQVYAPLTLAA</sequence>
<dbReference type="Proteomes" id="UP000183832">
    <property type="component" value="Unassembled WGS sequence"/>
</dbReference>
<dbReference type="EMBL" id="CVRI01000054">
    <property type="protein sequence ID" value="CRK99909.1"/>
    <property type="molecule type" value="Genomic_DNA"/>
</dbReference>
<organism evidence="1 2">
    <name type="scientific">Clunio marinus</name>
    <dbReference type="NCBI Taxonomy" id="568069"/>
    <lineage>
        <taxon>Eukaryota</taxon>
        <taxon>Metazoa</taxon>
        <taxon>Ecdysozoa</taxon>
        <taxon>Arthropoda</taxon>
        <taxon>Hexapoda</taxon>
        <taxon>Insecta</taxon>
        <taxon>Pterygota</taxon>
        <taxon>Neoptera</taxon>
        <taxon>Endopterygota</taxon>
        <taxon>Diptera</taxon>
        <taxon>Nematocera</taxon>
        <taxon>Chironomoidea</taxon>
        <taxon>Chironomidae</taxon>
        <taxon>Clunio</taxon>
    </lineage>
</organism>
<name>A0A1J1II30_9DIPT</name>
<gene>
    <name evidence="1" type="ORF">CLUMA_CG013212</name>
</gene>
<evidence type="ECO:0000313" key="2">
    <source>
        <dbReference type="Proteomes" id="UP000183832"/>
    </source>
</evidence>
<accession>A0A1J1II30</accession>